<dbReference type="EMBL" id="GBRH01196953">
    <property type="protein sequence ID" value="JAE00943.1"/>
    <property type="molecule type" value="Transcribed_RNA"/>
</dbReference>
<organism evidence="1">
    <name type="scientific">Arundo donax</name>
    <name type="common">Giant reed</name>
    <name type="synonym">Donax arundinaceus</name>
    <dbReference type="NCBI Taxonomy" id="35708"/>
    <lineage>
        <taxon>Eukaryota</taxon>
        <taxon>Viridiplantae</taxon>
        <taxon>Streptophyta</taxon>
        <taxon>Embryophyta</taxon>
        <taxon>Tracheophyta</taxon>
        <taxon>Spermatophyta</taxon>
        <taxon>Magnoliopsida</taxon>
        <taxon>Liliopsida</taxon>
        <taxon>Poales</taxon>
        <taxon>Poaceae</taxon>
        <taxon>PACMAD clade</taxon>
        <taxon>Arundinoideae</taxon>
        <taxon>Arundineae</taxon>
        <taxon>Arundo</taxon>
    </lineage>
</organism>
<evidence type="ECO:0000313" key="1">
    <source>
        <dbReference type="EMBL" id="JAE00943.1"/>
    </source>
</evidence>
<reference evidence="1" key="1">
    <citation type="submission" date="2014-09" db="EMBL/GenBank/DDBJ databases">
        <authorList>
            <person name="Magalhaes I.L.F."/>
            <person name="Oliveira U."/>
            <person name="Santos F.R."/>
            <person name="Vidigal T.H.D.A."/>
            <person name="Brescovit A.D."/>
            <person name="Santos A.J."/>
        </authorList>
    </citation>
    <scope>NUCLEOTIDE SEQUENCE</scope>
    <source>
        <tissue evidence="1">Shoot tissue taken approximately 20 cm above the soil surface</tissue>
    </source>
</reference>
<dbReference type="AlphaFoldDB" id="A0A0A9EY25"/>
<sequence length="18" mass="1998">MDSDNGSLLRLNLKSDGY</sequence>
<accession>A0A0A9EY25</accession>
<proteinExistence type="predicted"/>
<protein>
    <submittedName>
        <fullName evidence="1">Uncharacterized protein</fullName>
    </submittedName>
</protein>
<reference evidence="1" key="2">
    <citation type="journal article" date="2015" name="Data Brief">
        <title>Shoot transcriptome of the giant reed, Arundo donax.</title>
        <authorList>
            <person name="Barrero R.A."/>
            <person name="Guerrero F.D."/>
            <person name="Moolhuijzen P."/>
            <person name="Goolsby J.A."/>
            <person name="Tidwell J."/>
            <person name="Bellgard S.E."/>
            <person name="Bellgard M.I."/>
        </authorList>
    </citation>
    <scope>NUCLEOTIDE SEQUENCE</scope>
    <source>
        <tissue evidence="1">Shoot tissue taken approximately 20 cm above the soil surface</tissue>
    </source>
</reference>
<name>A0A0A9EY25_ARUDO</name>